<evidence type="ECO:0000259" key="7">
    <source>
        <dbReference type="PROSITE" id="PS50850"/>
    </source>
</evidence>
<dbReference type="GO" id="GO:0005886">
    <property type="term" value="C:plasma membrane"/>
    <property type="evidence" value="ECO:0007669"/>
    <property type="project" value="UniProtKB-SubCell"/>
</dbReference>
<dbReference type="CDD" id="cd17370">
    <property type="entry name" value="MFS_MJ1317_like"/>
    <property type="match status" value="1"/>
</dbReference>
<proteinExistence type="predicted"/>
<accession>A0A0B7MHU1</accession>
<dbReference type="PANTHER" id="PTHR23518:SF2">
    <property type="entry name" value="MAJOR FACILITATOR SUPERFAMILY TRANSPORTER"/>
    <property type="match status" value="1"/>
</dbReference>
<keyword evidence="3 6" id="KW-0812">Transmembrane</keyword>
<feature type="transmembrane region" description="Helical" evidence="6">
    <location>
        <begin position="92"/>
        <end position="117"/>
    </location>
</feature>
<keyword evidence="4 6" id="KW-1133">Transmembrane helix</keyword>
<evidence type="ECO:0000256" key="3">
    <source>
        <dbReference type="ARBA" id="ARBA00022692"/>
    </source>
</evidence>
<dbReference type="InterPro" id="IPR036259">
    <property type="entry name" value="MFS_trans_sf"/>
</dbReference>
<feature type="domain" description="Major facilitator superfamily (MFS) profile" evidence="7">
    <location>
        <begin position="23"/>
        <end position="399"/>
    </location>
</feature>
<dbReference type="Gene3D" id="1.20.1250.20">
    <property type="entry name" value="MFS general substrate transporter like domains"/>
    <property type="match status" value="2"/>
</dbReference>
<evidence type="ECO:0000256" key="2">
    <source>
        <dbReference type="ARBA" id="ARBA00022448"/>
    </source>
</evidence>
<evidence type="ECO:0000313" key="8">
    <source>
        <dbReference type="EMBL" id="CEO87551.1"/>
    </source>
</evidence>
<keyword evidence="9" id="KW-1185">Reference proteome</keyword>
<dbReference type="PANTHER" id="PTHR23518">
    <property type="entry name" value="C-METHYLTRANSFERASE"/>
    <property type="match status" value="1"/>
</dbReference>
<dbReference type="RefSeq" id="WP_198142068.1">
    <property type="nucleotide sequence ID" value="NZ_CDRZ01000015.1"/>
</dbReference>
<feature type="transmembrane region" description="Helical" evidence="6">
    <location>
        <begin position="154"/>
        <end position="175"/>
    </location>
</feature>
<evidence type="ECO:0000256" key="4">
    <source>
        <dbReference type="ARBA" id="ARBA00022989"/>
    </source>
</evidence>
<gene>
    <name evidence="8" type="ORF">SSCH_1110015</name>
</gene>
<protein>
    <submittedName>
        <fullName evidence="8">Major Facilitator Superfamily transporter</fullName>
    </submittedName>
</protein>
<name>A0A0B7MHU1_9FIRM</name>
<dbReference type="AlphaFoldDB" id="A0A0B7MHU1"/>
<keyword evidence="5 6" id="KW-0472">Membrane</keyword>
<dbReference type="InterPro" id="IPR020846">
    <property type="entry name" value="MFS_dom"/>
</dbReference>
<sequence>MEKQTPELMPEQKERKVLGLERNIFFTGITSFLTDTSVKMIYSVMPLFLMSIGASKTELSLIEGIAESTSALLKAISGWWSDKIGKNKPFMVFGYAVTAVITPLYALVVSPLQVLFLRFIERTGKGVRTAPRDSLIAGSAGEKERGKGFGFHKAMDNAGAILGPLLAFWLLLTFPGNYRRIFLIATIPAVLGVITVLLFIKEAKKRKEDLPGKIRLKDFSKRYYLFLLIAVIFTLGNSTDALLLVKAEEVGIKVAMIPLVYMILNSVAVFLSVPMGSLSDRIGREKLIIFGFLLYSLVYFGFGTTQGKGMILVLFALYGVYSAATDGVQKALVSDLVDKDRKGTALGLYNAILGITLLPASLIAGVLYDNVSSMAAFYFGAIMAFIAAIMMFIFYKTKPRRAV</sequence>
<comment type="subcellular location">
    <subcellularLocation>
        <location evidence="1">Cell membrane</location>
        <topology evidence="1">Multi-pass membrane protein</topology>
    </subcellularLocation>
</comment>
<reference evidence="9" key="1">
    <citation type="submission" date="2015-01" db="EMBL/GenBank/DDBJ databases">
        <authorList>
            <person name="Manzoor Shahid"/>
            <person name="Zubair Saima"/>
        </authorList>
    </citation>
    <scope>NUCLEOTIDE SEQUENCE [LARGE SCALE GENOMIC DNA]</scope>
    <source>
        <strain evidence="9">Sp3</strain>
    </source>
</reference>
<feature type="transmembrane region" description="Helical" evidence="6">
    <location>
        <begin position="374"/>
        <end position="395"/>
    </location>
</feature>
<dbReference type="InterPro" id="IPR011701">
    <property type="entry name" value="MFS"/>
</dbReference>
<evidence type="ECO:0000256" key="1">
    <source>
        <dbReference type="ARBA" id="ARBA00004651"/>
    </source>
</evidence>
<feature type="transmembrane region" description="Helical" evidence="6">
    <location>
        <begin position="310"/>
        <end position="328"/>
    </location>
</feature>
<dbReference type="Proteomes" id="UP000046155">
    <property type="component" value="Unassembled WGS sequence"/>
</dbReference>
<dbReference type="PROSITE" id="PS50850">
    <property type="entry name" value="MFS"/>
    <property type="match status" value="1"/>
</dbReference>
<evidence type="ECO:0000256" key="6">
    <source>
        <dbReference type="SAM" id="Phobius"/>
    </source>
</evidence>
<keyword evidence="2" id="KW-0813">Transport</keyword>
<feature type="transmembrane region" description="Helical" evidence="6">
    <location>
        <begin position="181"/>
        <end position="200"/>
    </location>
</feature>
<feature type="transmembrane region" description="Helical" evidence="6">
    <location>
        <begin position="250"/>
        <end position="275"/>
    </location>
</feature>
<feature type="transmembrane region" description="Helical" evidence="6">
    <location>
        <begin position="223"/>
        <end position="244"/>
    </location>
</feature>
<organism evidence="8 9">
    <name type="scientific">Syntrophaceticus schinkii</name>
    <dbReference type="NCBI Taxonomy" id="499207"/>
    <lineage>
        <taxon>Bacteria</taxon>
        <taxon>Bacillati</taxon>
        <taxon>Bacillota</taxon>
        <taxon>Clostridia</taxon>
        <taxon>Thermoanaerobacterales</taxon>
        <taxon>Thermoanaerobacterales Family III. Incertae Sedis</taxon>
        <taxon>Syntrophaceticus</taxon>
    </lineage>
</organism>
<feature type="transmembrane region" description="Helical" evidence="6">
    <location>
        <begin position="287"/>
        <end position="304"/>
    </location>
</feature>
<dbReference type="SUPFAM" id="SSF103473">
    <property type="entry name" value="MFS general substrate transporter"/>
    <property type="match status" value="1"/>
</dbReference>
<dbReference type="GO" id="GO:0022857">
    <property type="term" value="F:transmembrane transporter activity"/>
    <property type="evidence" value="ECO:0007669"/>
    <property type="project" value="InterPro"/>
</dbReference>
<feature type="transmembrane region" description="Helical" evidence="6">
    <location>
        <begin position="348"/>
        <end position="368"/>
    </location>
</feature>
<dbReference type="EMBL" id="CDRZ01000015">
    <property type="protein sequence ID" value="CEO87551.1"/>
    <property type="molecule type" value="Genomic_DNA"/>
</dbReference>
<dbReference type="Pfam" id="PF07690">
    <property type="entry name" value="MFS_1"/>
    <property type="match status" value="1"/>
</dbReference>
<evidence type="ECO:0000313" key="9">
    <source>
        <dbReference type="Proteomes" id="UP000046155"/>
    </source>
</evidence>
<evidence type="ECO:0000256" key="5">
    <source>
        <dbReference type="ARBA" id="ARBA00023136"/>
    </source>
</evidence>